<comment type="caution">
    <text evidence="2">The sequence shown here is derived from an EMBL/GenBank/DDBJ whole genome shotgun (WGS) entry which is preliminary data.</text>
</comment>
<name>A0ABW8RGL5_9BACI</name>
<dbReference type="PROSITE" id="PS51819">
    <property type="entry name" value="VOC"/>
    <property type="match status" value="1"/>
</dbReference>
<dbReference type="EMBL" id="JBJHQH010000009">
    <property type="protein sequence ID" value="MFK9092627.1"/>
    <property type="molecule type" value="Genomic_DNA"/>
</dbReference>
<dbReference type="InterPro" id="IPR029068">
    <property type="entry name" value="Glyas_Bleomycin-R_OHBP_Dase"/>
</dbReference>
<reference evidence="2 3" key="1">
    <citation type="submission" date="2024-11" db="EMBL/GenBank/DDBJ databases">
        <authorList>
            <person name="Lucas J.A."/>
        </authorList>
    </citation>
    <scope>NUCLEOTIDE SEQUENCE [LARGE SCALE GENOMIC DNA]</scope>
    <source>
        <strain evidence="2 3">Z 5.4</strain>
    </source>
</reference>
<evidence type="ECO:0000313" key="3">
    <source>
        <dbReference type="Proteomes" id="UP001623041"/>
    </source>
</evidence>
<gene>
    <name evidence="2" type="ORF">ACJEBI_14180</name>
</gene>
<dbReference type="InterPro" id="IPR052164">
    <property type="entry name" value="Anthracycline_SecMetBiosynth"/>
</dbReference>
<protein>
    <submittedName>
        <fullName evidence="2">VOC family protein</fullName>
    </submittedName>
</protein>
<feature type="domain" description="VOC" evidence="1">
    <location>
        <begin position="3"/>
        <end position="115"/>
    </location>
</feature>
<dbReference type="CDD" id="cd07247">
    <property type="entry name" value="SgaA_N_like"/>
    <property type="match status" value="1"/>
</dbReference>
<dbReference type="InterPro" id="IPR037523">
    <property type="entry name" value="VOC_core"/>
</dbReference>
<evidence type="ECO:0000259" key="1">
    <source>
        <dbReference type="PROSITE" id="PS51819"/>
    </source>
</evidence>
<proteinExistence type="predicted"/>
<dbReference type="RefSeq" id="WP_406581199.1">
    <property type="nucleotide sequence ID" value="NZ_JBJHQH010000009.1"/>
</dbReference>
<sequence>MNRIAHFEMQVSNTEKTIEFYKNIFGWKIEPFGDFGYNFITTDEDGVEVTGGILPSPDGQARIINTIEVNNLEESLEKVQENGGETIYPKMALPGRGFVAYCLGPEGLLFGLFQPDKNAQ</sequence>
<dbReference type="PANTHER" id="PTHR33993">
    <property type="entry name" value="GLYOXALASE-RELATED"/>
    <property type="match status" value="1"/>
</dbReference>
<dbReference type="PANTHER" id="PTHR33993:SF2">
    <property type="entry name" value="VOC DOMAIN-CONTAINING PROTEIN"/>
    <property type="match status" value="1"/>
</dbReference>
<accession>A0ABW8RGL5</accession>
<keyword evidence="3" id="KW-1185">Reference proteome</keyword>
<dbReference type="Gene3D" id="3.10.180.10">
    <property type="entry name" value="2,3-Dihydroxybiphenyl 1,2-Dioxygenase, domain 1"/>
    <property type="match status" value="1"/>
</dbReference>
<evidence type="ECO:0000313" key="2">
    <source>
        <dbReference type="EMBL" id="MFK9092627.1"/>
    </source>
</evidence>
<organism evidence="2 3">
    <name type="scientific">Bacillus salipaludis</name>
    <dbReference type="NCBI Taxonomy" id="2547811"/>
    <lineage>
        <taxon>Bacteria</taxon>
        <taxon>Bacillati</taxon>
        <taxon>Bacillota</taxon>
        <taxon>Bacilli</taxon>
        <taxon>Bacillales</taxon>
        <taxon>Bacillaceae</taxon>
        <taxon>Bacillus</taxon>
    </lineage>
</organism>
<dbReference type="InterPro" id="IPR004360">
    <property type="entry name" value="Glyas_Fos-R_dOase_dom"/>
</dbReference>
<dbReference type="SUPFAM" id="SSF54593">
    <property type="entry name" value="Glyoxalase/Bleomycin resistance protein/Dihydroxybiphenyl dioxygenase"/>
    <property type="match status" value="1"/>
</dbReference>
<dbReference type="Proteomes" id="UP001623041">
    <property type="component" value="Unassembled WGS sequence"/>
</dbReference>
<dbReference type="Pfam" id="PF00903">
    <property type="entry name" value="Glyoxalase"/>
    <property type="match status" value="1"/>
</dbReference>